<name>A0A6A6YUN3_9PEZI</name>
<dbReference type="InterPro" id="IPR012349">
    <property type="entry name" value="Split_barrel_FMN-bd"/>
</dbReference>
<dbReference type="Proteomes" id="UP000504636">
    <property type="component" value="Unplaced"/>
</dbReference>
<dbReference type="AlphaFoldDB" id="A0A6A6YUN3"/>
<dbReference type="Gene3D" id="2.30.110.10">
    <property type="entry name" value="Electron Transport, Fmn-binding Protein, Chain A"/>
    <property type="match status" value="1"/>
</dbReference>
<dbReference type="EMBL" id="MU003697">
    <property type="protein sequence ID" value="KAF2812642.1"/>
    <property type="molecule type" value="Genomic_DNA"/>
</dbReference>
<gene>
    <name evidence="1 3" type="ORF">BDZ99DRAFT_461296</name>
</gene>
<accession>A0A6A6YUN3</accession>
<dbReference type="SUPFAM" id="SSF50475">
    <property type="entry name" value="FMN-binding split barrel"/>
    <property type="match status" value="1"/>
</dbReference>
<dbReference type="RefSeq" id="XP_033579606.1">
    <property type="nucleotide sequence ID" value="XM_033719593.1"/>
</dbReference>
<dbReference type="OrthoDB" id="444432at2759"/>
<sequence length="113" mass="12726">MHEVTNHIVHNRWEDVNPIASFQVSLVFVIRVEIDKLSLKFREGPPGIQPRDVEKDGPDREGDVWTGIVPLYEHLGEPVESGLTPGVAVPEGLKRFIGERNQRQSEHAVEVAK</sequence>
<reference evidence="3" key="2">
    <citation type="submission" date="2020-04" db="EMBL/GenBank/DDBJ databases">
        <authorList>
            <consortium name="NCBI Genome Project"/>
        </authorList>
    </citation>
    <scope>NUCLEOTIDE SEQUENCE</scope>
    <source>
        <strain evidence="3">CBS 304.34</strain>
    </source>
</reference>
<evidence type="ECO:0000313" key="2">
    <source>
        <dbReference type="Proteomes" id="UP000504636"/>
    </source>
</evidence>
<dbReference type="GeneID" id="54460486"/>
<evidence type="ECO:0000313" key="3">
    <source>
        <dbReference type="RefSeq" id="XP_033579606.1"/>
    </source>
</evidence>
<reference evidence="3" key="3">
    <citation type="submission" date="2025-04" db="UniProtKB">
        <authorList>
            <consortium name="RefSeq"/>
        </authorList>
    </citation>
    <scope>IDENTIFICATION</scope>
    <source>
        <strain evidence="3">CBS 304.34</strain>
    </source>
</reference>
<reference evidence="1 3" key="1">
    <citation type="journal article" date="2020" name="Stud. Mycol.">
        <title>101 Dothideomycetes genomes: a test case for predicting lifestyles and emergence of pathogens.</title>
        <authorList>
            <person name="Haridas S."/>
            <person name="Albert R."/>
            <person name="Binder M."/>
            <person name="Bloem J."/>
            <person name="Labutti K."/>
            <person name="Salamov A."/>
            <person name="Andreopoulos B."/>
            <person name="Baker S."/>
            <person name="Barry K."/>
            <person name="Bills G."/>
            <person name="Bluhm B."/>
            <person name="Cannon C."/>
            <person name="Castanera R."/>
            <person name="Culley D."/>
            <person name="Daum C."/>
            <person name="Ezra D."/>
            <person name="Gonzalez J."/>
            <person name="Henrissat B."/>
            <person name="Kuo A."/>
            <person name="Liang C."/>
            <person name="Lipzen A."/>
            <person name="Lutzoni F."/>
            <person name="Magnuson J."/>
            <person name="Mondo S."/>
            <person name="Nolan M."/>
            <person name="Ohm R."/>
            <person name="Pangilinan J."/>
            <person name="Park H.-J."/>
            <person name="Ramirez L."/>
            <person name="Alfaro M."/>
            <person name="Sun H."/>
            <person name="Tritt A."/>
            <person name="Yoshinaga Y."/>
            <person name="Zwiers L.-H."/>
            <person name="Turgeon B."/>
            <person name="Goodwin S."/>
            <person name="Spatafora J."/>
            <person name="Crous P."/>
            <person name="Grigoriev I."/>
        </authorList>
    </citation>
    <scope>NUCLEOTIDE SEQUENCE</scope>
    <source>
        <strain evidence="1 3">CBS 304.34</strain>
    </source>
</reference>
<organism evidence="1">
    <name type="scientific">Mytilinidion resinicola</name>
    <dbReference type="NCBI Taxonomy" id="574789"/>
    <lineage>
        <taxon>Eukaryota</taxon>
        <taxon>Fungi</taxon>
        <taxon>Dikarya</taxon>
        <taxon>Ascomycota</taxon>
        <taxon>Pezizomycotina</taxon>
        <taxon>Dothideomycetes</taxon>
        <taxon>Pleosporomycetidae</taxon>
        <taxon>Mytilinidiales</taxon>
        <taxon>Mytilinidiaceae</taxon>
        <taxon>Mytilinidion</taxon>
    </lineage>
</organism>
<evidence type="ECO:0000313" key="1">
    <source>
        <dbReference type="EMBL" id="KAF2812642.1"/>
    </source>
</evidence>
<keyword evidence="2" id="KW-1185">Reference proteome</keyword>
<proteinExistence type="predicted"/>
<protein>
    <submittedName>
        <fullName evidence="1 3">Uncharacterized protein</fullName>
    </submittedName>
</protein>